<organism evidence="7">
    <name type="scientific">Chaetomium thermophilum (strain DSM 1495 / CBS 144.50 / IMI 039719)</name>
    <name type="common">Thermochaetoides thermophila</name>
    <dbReference type="NCBI Taxonomy" id="759272"/>
    <lineage>
        <taxon>Eukaryota</taxon>
        <taxon>Fungi</taxon>
        <taxon>Dikarya</taxon>
        <taxon>Ascomycota</taxon>
        <taxon>Pezizomycotina</taxon>
        <taxon>Sordariomycetes</taxon>
        <taxon>Sordariomycetidae</taxon>
        <taxon>Sordariales</taxon>
        <taxon>Chaetomiaceae</taxon>
        <taxon>Thermochaetoides</taxon>
    </lineage>
</organism>
<dbReference type="OrthoDB" id="10250730at2759"/>
<feature type="domain" description="Metallo-beta-lactamase" evidence="5">
    <location>
        <begin position="49"/>
        <end position="265"/>
    </location>
</feature>
<keyword evidence="3" id="KW-0378">Hydrolase</keyword>
<gene>
    <name evidence="6" type="ORF">CTHT_0040180</name>
</gene>
<proteinExistence type="inferred from homology"/>
<protein>
    <recommendedName>
        <fullName evidence="5">Metallo-beta-lactamase domain-containing protein</fullName>
    </recommendedName>
</protein>
<reference evidence="6 7" key="1">
    <citation type="journal article" date="2011" name="Cell">
        <title>Insight into structure and assembly of the nuclear pore complex by utilizing the genome of a eukaryotic thermophile.</title>
        <authorList>
            <person name="Amlacher S."/>
            <person name="Sarges P."/>
            <person name="Flemming D."/>
            <person name="van Noort V."/>
            <person name="Kunze R."/>
            <person name="Devos D.P."/>
            <person name="Arumugam M."/>
            <person name="Bork P."/>
            <person name="Hurt E."/>
        </authorList>
    </citation>
    <scope>NUCLEOTIDE SEQUENCE [LARGE SCALE GENOMIC DNA]</scope>
    <source>
        <strain evidence="7">DSM 1495 / CBS 144.50 / IMI 039719</strain>
    </source>
</reference>
<dbReference type="eggNOG" id="ENOG502S1A6">
    <property type="taxonomic scope" value="Eukaryota"/>
</dbReference>
<comment type="similarity">
    <text evidence="1">Belongs to the metallo-beta-lactamase superfamily.</text>
</comment>
<dbReference type="CDD" id="cd07730">
    <property type="entry name" value="metallo-hydrolase-like_MBL-fold"/>
    <property type="match status" value="1"/>
</dbReference>
<sequence>MAAPPDLGIPPSPHTVDVSIIDTGATIRGAPVRLFLTPPIEGHDYLAAPIYSFLIQHRTLDRTLVFDLGIRKDWKNLSPPLISLLNALGWTLRTKKDVREILDAGGIDTKRIEAVIWSHTHFDHTGDPSRFEPSTALIIGGKLPKGYPADPTSPILETDYTGRELIELDFATGNNGRYKPLQIGRFRALDYFADGSFYLIETPGHTAGHISALARVTPDPDPSFIFLAGDLFHHPGEIRPSRYLPIPSDIRPDPFAPDPHPVDCHYGCPGAIFDELQAQRGRSSVDTFYEPARMTGAESIHEDVDELLRTVNKLQDADAHKNVLVAAAHDESLAEVVEFFPKGKLNDFAQRGSVSRLRWRFLRDFAKAVGKMTHLLGPRREWGPVKGERDEEE</sequence>
<keyword evidence="7" id="KW-1185">Reference proteome</keyword>
<dbReference type="OMA" id="NIFPVMA"/>
<dbReference type="InterPro" id="IPR001279">
    <property type="entry name" value="Metallo-B-lactamas"/>
</dbReference>
<accession>G0S8S6</accession>
<dbReference type="AlphaFoldDB" id="G0S8S6"/>
<dbReference type="RefSeq" id="XP_006694428.1">
    <property type="nucleotide sequence ID" value="XM_006694365.1"/>
</dbReference>
<dbReference type="GO" id="GO:0016787">
    <property type="term" value="F:hydrolase activity"/>
    <property type="evidence" value="ECO:0007669"/>
    <property type="project" value="UniProtKB-KW"/>
</dbReference>
<evidence type="ECO:0000256" key="3">
    <source>
        <dbReference type="ARBA" id="ARBA00022801"/>
    </source>
</evidence>
<dbReference type="EMBL" id="GL988042">
    <property type="protein sequence ID" value="EGS20279.1"/>
    <property type="molecule type" value="Genomic_DNA"/>
</dbReference>
<dbReference type="Pfam" id="PF00753">
    <property type="entry name" value="Lactamase_B"/>
    <property type="match status" value="1"/>
</dbReference>
<dbReference type="SMART" id="SM00849">
    <property type="entry name" value="Lactamase_B"/>
    <property type="match status" value="1"/>
</dbReference>
<dbReference type="KEGG" id="cthr:CTHT_0040180"/>
<dbReference type="Proteomes" id="UP000008066">
    <property type="component" value="Unassembled WGS sequence"/>
</dbReference>
<dbReference type="InterPro" id="IPR051013">
    <property type="entry name" value="MBL_superfamily_lactonases"/>
</dbReference>
<evidence type="ECO:0000313" key="6">
    <source>
        <dbReference type="EMBL" id="EGS20279.1"/>
    </source>
</evidence>
<dbReference type="GeneID" id="18258056"/>
<dbReference type="GO" id="GO:0046872">
    <property type="term" value="F:metal ion binding"/>
    <property type="evidence" value="ECO:0007669"/>
    <property type="project" value="UniProtKB-KW"/>
</dbReference>
<evidence type="ECO:0000259" key="5">
    <source>
        <dbReference type="SMART" id="SM00849"/>
    </source>
</evidence>
<dbReference type="Gene3D" id="3.60.15.10">
    <property type="entry name" value="Ribonuclease Z/Hydroxyacylglutathione hydrolase-like"/>
    <property type="match status" value="1"/>
</dbReference>
<evidence type="ECO:0000313" key="7">
    <source>
        <dbReference type="Proteomes" id="UP000008066"/>
    </source>
</evidence>
<keyword evidence="4" id="KW-0862">Zinc</keyword>
<evidence type="ECO:0000256" key="2">
    <source>
        <dbReference type="ARBA" id="ARBA00022723"/>
    </source>
</evidence>
<evidence type="ECO:0000256" key="1">
    <source>
        <dbReference type="ARBA" id="ARBA00007749"/>
    </source>
</evidence>
<dbReference type="HOGENOM" id="CLU_030571_1_0_1"/>
<dbReference type="STRING" id="759272.G0S8S6"/>
<evidence type="ECO:0000256" key="4">
    <source>
        <dbReference type="ARBA" id="ARBA00022833"/>
    </source>
</evidence>
<name>G0S8S6_CHATD</name>
<keyword evidence="2" id="KW-0479">Metal-binding</keyword>
<dbReference type="SUPFAM" id="SSF56281">
    <property type="entry name" value="Metallo-hydrolase/oxidoreductase"/>
    <property type="match status" value="1"/>
</dbReference>
<dbReference type="PANTHER" id="PTHR42978:SF5">
    <property type="entry name" value="METALLO-BETA-LACTAMASE DOMAIN-CONTAINING PROTEIN"/>
    <property type="match status" value="1"/>
</dbReference>
<dbReference type="PANTHER" id="PTHR42978">
    <property type="entry name" value="QUORUM-QUENCHING LACTONASE YTNP-RELATED-RELATED"/>
    <property type="match status" value="1"/>
</dbReference>
<dbReference type="InterPro" id="IPR036866">
    <property type="entry name" value="RibonucZ/Hydroxyglut_hydro"/>
</dbReference>